<dbReference type="RefSeq" id="WP_271995978.1">
    <property type="nucleotide sequence ID" value="NZ_JAQNDN010000002.1"/>
</dbReference>
<reference evidence="2 3" key="1">
    <citation type="submission" date="2022-11" db="EMBL/GenBank/DDBJ databases">
        <title>Minimal conservation of predation-associated metabolite biosynthetic gene clusters underscores biosynthetic potential of Myxococcota including descriptions for ten novel species: Archangium lansinium sp. nov., Myxococcus landrumus sp. nov., Nannocystis bai.</title>
        <authorList>
            <person name="Ahearne A."/>
            <person name="Stevens C."/>
            <person name="Dowd S."/>
        </authorList>
    </citation>
    <scope>NUCLEOTIDE SEQUENCE [LARGE SCALE GENOMIC DNA]</scope>
    <source>
        <strain evidence="2 3">NCELM</strain>
    </source>
</reference>
<gene>
    <name evidence="2" type="ORF">POL58_08130</name>
</gene>
<feature type="compositionally biased region" description="Basic and acidic residues" evidence="1">
    <location>
        <begin position="84"/>
        <end position="96"/>
    </location>
</feature>
<evidence type="ECO:0008006" key="4">
    <source>
        <dbReference type="Google" id="ProtNLM"/>
    </source>
</evidence>
<comment type="caution">
    <text evidence="2">The sequence shown here is derived from an EMBL/GenBank/DDBJ whole genome shotgun (WGS) entry which is preliminary data.</text>
</comment>
<dbReference type="Proteomes" id="UP001217838">
    <property type="component" value="Unassembled WGS sequence"/>
</dbReference>
<proteinExistence type="predicted"/>
<dbReference type="EMBL" id="JAQNDN010000002">
    <property type="protein sequence ID" value="MDC0667700.1"/>
    <property type="molecule type" value="Genomic_DNA"/>
</dbReference>
<feature type="region of interest" description="Disordered" evidence="1">
    <location>
        <begin position="22"/>
        <end position="68"/>
    </location>
</feature>
<name>A0ABT5B0S6_9BACT</name>
<dbReference type="PROSITE" id="PS51257">
    <property type="entry name" value="PROKAR_LIPOPROTEIN"/>
    <property type="match status" value="1"/>
</dbReference>
<evidence type="ECO:0000313" key="2">
    <source>
        <dbReference type="EMBL" id="MDC0667700.1"/>
    </source>
</evidence>
<feature type="region of interest" description="Disordered" evidence="1">
    <location>
        <begin position="77"/>
        <end position="96"/>
    </location>
</feature>
<accession>A0ABT5B0S6</accession>
<protein>
    <recommendedName>
        <fullName evidence="4">Thrombospondin type 3 repeat-containing protein</fullName>
    </recommendedName>
</protein>
<sequence length="130" mass="13590">MHRAHALRSLCVAALWTVACRPSPPTEAPASSSASDCNDSHPCPPRPDSSTRDCGDSRPCPPATDCHDSPNCAQAAAATPSTTDLDHDGVPDDRDRCPTELMKPGPLCAEDPTRAQGCPCDCWASGVPPQ</sequence>
<evidence type="ECO:0000256" key="1">
    <source>
        <dbReference type="SAM" id="MobiDB-lite"/>
    </source>
</evidence>
<organism evidence="2 3">
    <name type="scientific">Nannocystis radixulma</name>
    <dbReference type="NCBI Taxonomy" id="2995305"/>
    <lineage>
        <taxon>Bacteria</taxon>
        <taxon>Pseudomonadati</taxon>
        <taxon>Myxococcota</taxon>
        <taxon>Polyangia</taxon>
        <taxon>Nannocystales</taxon>
        <taxon>Nannocystaceae</taxon>
        <taxon>Nannocystis</taxon>
    </lineage>
</organism>
<evidence type="ECO:0000313" key="3">
    <source>
        <dbReference type="Proteomes" id="UP001217838"/>
    </source>
</evidence>
<keyword evidence="3" id="KW-1185">Reference proteome</keyword>